<evidence type="ECO:0000256" key="4">
    <source>
        <dbReference type="ARBA" id="ARBA00023136"/>
    </source>
</evidence>
<evidence type="ECO:0000313" key="8">
    <source>
        <dbReference type="Proteomes" id="UP000242875"/>
    </source>
</evidence>
<dbReference type="Gene3D" id="1.10.3730.20">
    <property type="match status" value="1"/>
</dbReference>
<feature type="compositionally biased region" description="Polar residues" evidence="5">
    <location>
        <begin position="532"/>
        <end position="545"/>
    </location>
</feature>
<dbReference type="PANTHER" id="PTHR12570">
    <property type="match status" value="1"/>
</dbReference>
<evidence type="ECO:0000256" key="1">
    <source>
        <dbReference type="ARBA" id="ARBA00004141"/>
    </source>
</evidence>
<comment type="caution">
    <text evidence="7">The sequence shown here is derived from an EMBL/GenBank/DDBJ whole genome shotgun (WGS) entry which is preliminary data.</text>
</comment>
<accession>A0A261Y6W8</accession>
<feature type="region of interest" description="Disordered" evidence="5">
    <location>
        <begin position="56"/>
        <end position="95"/>
    </location>
</feature>
<evidence type="ECO:0000256" key="6">
    <source>
        <dbReference type="SAM" id="Phobius"/>
    </source>
</evidence>
<feature type="transmembrane region" description="Helical" evidence="6">
    <location>
        <begin position="204"/>
        <end position="222"/>
    </location>
</feature>
<feature type="compositionally biased region" description="Basic and acidic residues" evidence="5">
    <location>
        <begin position="66"/>
        <end position="77"/>
    </location>
</feature>
<feature type="transmembrane region" description="Helical" evidence="6">
    <location>
        <begin position="267"/>
        <end position="286"/>
    </location>
</feature>
<feature type="transmembrane region" description="Helical" evidence="6">
    <location>
        <begin position="12"/>
        <end position="34"/>
    </location>
</feature>
<dbReference type="InterPro" id="IPR008521">
    <property type="entry name" value="Mg_trans_NIPA"/>
</dbReference>
<feature type="transmembrane region" description="Helical" evidence="6">
    <location>
        <begin position="234"/>
        <end position="255"/>
    </location>
</feature>
<evidence type="ECO:0000256" key="2">
    <source>
        <dbReference type="ARBA" id="ARBA00022692"/>
    </source>
</evidence>
<keyword evidence="3 6" id="KW-1133">Transmembrane helix</keyword>
<comment type="subcellular location">
    <subcellularLocation>
        <location evidence="1">Membrane</location>
        <topology evidence="1">Multi-pass membrane protein</topology>
    </subcellularLocation>
</comment>
<feature type="region of interest" description="Disordered" evidence="5">
    <location>
        <begin position="516"/>
        <end position="549"/>
    </location>
</feature>
<dbReference type="OrthoDB" id="165382at2759"/>
<evidence type="ECO:0000313" key="7">
    <source>
        <dbReference type="EMBL" id="OZJ06347.1"/>
    </source>
</evidence>
<feature type="transmembrane region" description="Helical" evidence="6">
    <location>
        <begin position="298"/>
        <end position="317"/>
    </location>
</feature>
<feature type="compositionally biased region" description="Acidic residues" evidence="5">
    <location>
        <begin position="84"/>
        <end position="93"/>
    </location>
</feature>
<dbReference type="PANTHER" id="PTHR12570:SF65">
    <property type="entry name" value="MAGNESIUM TRANSPORTER NIPA9-RELATED"/>
    <property type="match status" value="1"/>
</dbReference>
<sequence length="561" mass="61833">MGGLAELSEDEVYSWIGVTVAVCGNVLISVALNVQKFAHNRIKARQKSRSLQHIARTAGETTDEVTDNHGRSDDGFRDGFYPTEDAEEEDDDWSPPVVHRTKKKHYTQSRLWWLGILLMILGELGNFIAYGYAPASTIAPLGTVSLVANVLIAPLLLKEGFRKRDLLGILFAVFGAVVVVANSKSEEAKLSPEAIWEAMLQLRSIIYFPLIFAAQIFLMILSPQHGRRSILIDLGIAAISGGFTVLATKAISSMLSLTLYRMFTYPIAYFLTFVLITTAIVQVKYLNRSLQHFDSTEVIPTQFVTFTISAIAGSAVLYHDFDDIGVAKLFKFLLGCCIEFMGVYLITSERYKEVKLAPFDQLTPKPVSITDNDREIVLDSASMESSSDIPFYNHQARAQYTLDPLGDRHRPAPPHAAYSDDPHTPLLPTHHDSYSRTPPHVRLGSLHGIAASPKTILHQLIQHTTHPSRTGELITSGVQTALSAVGARGGAELGLGQVYENYGGSTKTSHLEDWEGFGHRRRKSSSASLSSPVTENQDPPSNLVHTTKKTTTFTDDGFLMD</sequence>
<dbReference type="Proteomes" id="UP000242875">
    <property type="component" value="Unassembled WGS sequence"/>
</dbReference>
<name>A0A261Y6W8_9FUNG</name>
<dbReference type="Pfam" id="PF05653">
    <property type="entry name" value="Mg_trans_NIPA"/>
    <property type="match status" value="1"/>
</dbReference>
<evidence type="ECO:0000256" key="5">
    <source>
        <dbReference type="SAM" id="MobiDB-lite"/>
    </source>
</evidence>
<proteinExistence type="predicted"/>
<dbReference type="GO" id="GO:0016020">
    <property type="term" value="C:membrane"/>
    <property type="evidence" value="ECO:0007669"/>
    <property type="project" value="UniProtKB-SubCell"/>
</dbReference>
<feature type="transmembrane region" description="Helical" evidence="6">
    <location>
        <begin position="329"/>
        <end position="347"/>
    </location>
</feature>
<keyword evidence="4 6" id="KW-0472">Membrane</keyword>
<evidence type="ECO:0000256" key="3">
    <source>
        <dbReference type="ARBA" id="ARBA00022989"/>
    </source>
</evidence>
<organism evidence="7 8">
    <name type="scientific">Bifiguratus adelaidae</name>
    <dbReference type="NCBI Taxonomy" id="1938954"/>
    <lineage>
        <taxon>Eukaryota</taxon>
        <taxon>Fungi</taxon>
        <taxon>Fungi incertae sedis</taxon>
        <taxon>Mucoromycota</taxon>
        <taxon>Mucoromycotina</taxon>
        <taxon>Endogonomycetes</taxon>
        <taxon>Endogonales</taxon>
        <taxon>Endogonales incertae sedis</taxon>
        <taxon>Bifiguratus</taxon>
    </lineage>
</organism>
<dbReference type="AlphaFoldDB" id="A0A261Y6W8"/>
<dbReference type="InterPro" id="IPR037185">
    <property type="entry name" value="EmrE-like"/>
</dbReference>
<dbReference type="EMBL" id="MVBO01000004">
    <property type="protein sequence ID" value="OZJ06347.1"/>
    <property type="molecule type" value="Genomic_DNA"/>
</dbReference>
<dbReference type="GO" id="GO:0015095">
    <property type="term" value="F:magnesium ion transmembrane transporter activity"/>
    <property type="evidence" value="ECO:0007669"/>
    <property type="project" value="InterPro"/>
</dbReference>
<reference evidence="7 8" key="1">
    <citation type="journal article" date="2017" name="Mycologia">
        <title>Bifiguratus adelaidae, gen. et sp. nov., a new member of Mucoromycotina in endophytic and soil-dwelling habitats.</title>
        <authorList>
            <person name="Torres-Cruz T.J."/>
            <person name="Billingsley Tobias T.L."/>
            <person name="Almatruk M."/>
            <person name="Hesse C."/>
            <person name="Kuske C.R."/>
            <person name="Desiro A."/>
            <person name="Benucci G.M."/>
            <person name="Bonito G."/>
            <person name="Stajich J.E."/>
            <person name="Dunlap C."/>
            <person name="Arnold A.E."/>
            <person name="Porras-Alfaro A."/>
        </authorList>
    </citation>
    <scope>NUCLEOTIDE SEQUENCE [LARGE SCALE GENOMIC DNA]</scope>
    <source>
        <strain evidence="7 8">AZ0501</strain>
    </source>
</reference>
<gene>
    <name evidence="7" type="ORF">BZG36_00679</name>
</gene>
<keyword evidence="2 6" id="KW-0812">Transmembrane</keyword>
<keyword evidence="8" id="KW-1185">Reference proteome</keyword>
<dbReference type="SUPFAM" id="SSF103481">
    <property type="entry name" value="Multidrug resistance efflux transporter EmrE"/>
    <property type="match status" value="1"/>
</dbReference>
<feature type="transmembrane region" description="Helical" evidence="6">
    <location>
        <begin position="111"/>
        <end position="132"/>
    </location>
</feature>
<protein>
    <submittedName>
        <fullName evidence="7">Uncharacterized protein</fullName>
    </submittedName>
</protein>
<feature type="transmembrane region" description="Helical" evidence="6">
    <location>
        <begin position="166"/>
        <end position="184"/>
    </location>
</feature>
<feature type="transmembrane region" description="Helical" evidence="6">
    <location>
        <begin position="138"/>
        <end position="157"/>
    </location>
</feature>